<dbReference type="Pfam" id="PF15041">
    <property type="entry name" value="TKTI1"/>
    <property type="match status" value="1"/>
</dbReference>
<dbReference type="STRING" id="9755.ENSPCTP00005025476"/>
<name>A0A2Y9EKK3_PHYMC</name>
<dbReference type="PANTHER" id="PTHR31254:SF1">
    <property type="entry name" value="TEKTIN BUNDLE-INTERACTING PROTEIN 1"/>
    <property type="match status" value="1"/>
</dbReference>
<organism evidence="2 3">
    <name type="scientific">Physeter macrocephalus</name>
    <name type="common">Sperm whale</name>
    <name type="synonym">Physeter catodon</name>
    <dbReference type="NCBI Taxonomy" id="9755"/>
    <lineage>
        <taxon>Eukaryota</taxon>
        <taxon>Metazoa</taxon>
        <taxon>Chordata</taxon>
        <taxon>Craniata</taxon>
        <taxon>Vertebrata</taxon>
        <taxon>Euteleostomi</taxon>
        <taxon>Mammalia</taxon>
        <taxon>Eutheria</taxon>
        <taxon>Laurasiatheria</taxon>
        <taxon>Artiodactyla</taxon>
        <taxon>Whippomorpha</taxon>
        <taxon>Cetacea</taxon>
        <taxon>Odontoceti</taxon>
        <taxon>Physeteridae</taxon>
        <taxon>Physeter</taxon>
    </lineage>
</organism>
<dbReference type="FunCoup" id="A0A2Y9EKK3">
    <property type="interactions" value="161"/>
</dbReference>
<evidence type="ECO:0000256" key="1">
    <source>
        <dbReference type="SAM" id="MobiDB-lite"/>
    </source>
</evidence>
<dbReference type="KEGG" id="pcad:102992727"/>
<evidence type="ECO:0000313" key="3">
    <source>
        <dbReference type="RefSeq" id="XP_007104300.2"/>
    </source>
</evidence>
<accession>A0A2Y9EKK3</accession>
<dbReference type="InParanoid" id="A0A2Y9EKK3"/>
<sequence length="230" mass="26517">MAPQALEAGAPRHPEADMQTLRQEAARPYVPRWTLELSLSPPTPALSYDYLSQEGPRRTPAIKQATRWKHSPMGHEAAGQLWYTGLTNSDSREAWNMLPRALDSPHLEAYAHRHGGHSPPEMTPDPYPAAYTQRLRETAWYDPIIPAQYRGPRTQYGSVLWKDRPLRGEEYVIHRHQFGVEPLWRASDYVPYLSAPRRPRYTTQNYRQWDLEPCCPSTNQQPPPIYAPSH</sequence>
<reference evidence="3" key="1">
    <citation type="submission" date="2025-08" db="UniProtKB">
        <authorList>
            <consortium name="RefSeq"/>
        </authorList>
    </citation>
    <scope>IDENTIFICATION</scope>
    <source>
        <tissue evidence="3">Muscle</tissue>
    </source>
</reference>
<feature type="region of interest" description="Disordered" evidence="1">
    <location>
        <begin position="1"/>
        <end position="24"/>
    </location>
</feature>
<dbReference type="AlphaFoldDB" id="A0A2Y9EKK3"/>
<keyword evidence="2" id="KW-1185">Reference proteome</keyword>
<evidence type="ECO:0000313" key="2">
    <source>
        <dbReference type="Proteomes" id="UP000248484"/>
    </source>
</evidence>
<dbReference type="CTD" id="100128569"/>
<dbReference type="InterPro" id="IPR029203">
    <property type="entry name" value="TKTI1"/>
</dbReference>
<dbReference type="PANTHER" id="PTHR31254">
    <property type="entry name" value="HYPOTHETICAL PROTEIN LOC690617"/>
    <property type="match status" value="1"/>
</dbReference>
<dbReference type="RefSeq" id="XP_007104300.2">
    <property type="nucleotide sequence ID" value="XM_007104238.4"/>
</dbReference>
<dbReference type="GeneID" id="102992727"/>
<dbReference type="Proteomes" id="UP000248484">
    <property type="component" value="Unplaced"/>
</dbReference>
<dbReference type="OrthoDB" id="9895442at2759"/>
<proteinExistence type="predicted"/>
<protein>
    <submittedName>
        <fullName evidence="3">Tektin bundle-interacting protein 1 isoform X3</fullName>
    </submittedName>
</protein>
<gene>
    <name evidence="3" type="primary">TEKTIP1</name>
</gene>